<evidence type="ECO:0000256" key="1">
    <source>
        <dbReference type="ARBA" id="ARBA00004141"/>
    </source>
</evidence>
<reference evidence="6 7" key="1">
    <citation type="journal article" date="2011" name="J. Bacteriol.">
        <title>Complete genome sequence of the hyperthermophilic, piezophilic, heterotrophic, and carboxydotrophic archaeon Thermococcus barophilus MP.</title>
        <authorList>
            <person name="Vannier P."/>
            <person name="Marteinsson V.T."/>
            <person name="Fridjonsson O.H."/>
            <person name="Oger P."/>
            <person name="Jebbar M."/>
        </authorList>
    </citation>
    <scope>NUCLEOTIDE SEQUENCE [LARGE SCALE GENOMIC DNA]</scope>
    <source>
        <strain evidence="7">DSM 11836 / MP</strain>
    </source>
</reference>
<evidence type="ECO:0000313" key="7">
    <source>
        <dbReference type="Proteomes" id="UP000007478"/>
    </source>
</evidence>
<dbReference type="PATRIC" id="fig|391623.17.peg.1935"/>
<evidence type="ECO:0000256" key="2">
    <source>
        <dbReference type="ARBA" id="ARBA00022692"/>
    </source>
</evidence>
<dbReference type="PANTHER" id="PTHR43424">
    <property type="entry name" value="LOCUS PUTATIVE PROTEIN 1-RELATED"/>
    <property type="match status" value="1"/>
</dbReference>
<feature type="transmembrane region" description="Helical" evidence="5">
    <location>
        <begin position="295"/>
        <end position="311"/>
    </location>
</feature>
<dbReference type="InterPro" id="IPR052556">
    <property type="entry name" value="PolySynth_Transporter"/>
</dbReference>
<evidence type="ECO:0000256" key="3">
    <source>
        <dbReference type="ARBA" id="ARBA00022989"/>
    </source>
</evidence>
<feature type="transmembrane region" description="Helical" evidence="5">
    <location>
        <begin position="14"/>
        <end position="37"/>
    </location>
</feature>
<dbReference type="GO" id="GO:0016020">
    <property type="term" value="C:membrane"/>
    <property type="evidence" value="ECO:0007669"/>
    <property type="project" value="UniProtKB-SubCell"/>
</dbReference>
<keyword evidence="2 5" id="KW-0812">Transmembrane</keyword>
<feature type="transmembrane region" description="Helical" evidence="5">
    <location>
        <begin position="184"/>
        <end position="207"/>
    </location>
</feature>
<proteinExistence type="predicted"/>
<feature type="transmembrane region" description="Helical" evidence="5">
    <location>
        <begin position="262"/>
        <end position="283"/>
    </location>
</feature>
<dbReference type="CDD" id="cd13128">
    <property type="entry name" value="MATE_Wzx_like"/>
    <property type="match status" value="1"/>
</dbReference>
<dbReference type="Proteomes" id="UP000007478">
    <property type="component" value="Chromosome"/>
</dbReference>
<keyword evidence="3 5" id="KW-1133">Transmembrane helix</keyword>
<dbReference type="PANTHER" id="PTHR43424:SF1">
    <property type="entry name" value="LOCUS PUTATIVE PROTEIN 1-RELATED"/>
    <property type="match status" value="1"/>
</dbReference>
<dbReference type="AlphaFoldDB" id="F0LL04"/>
<feature type="transmembrane region" description="Helical" evidence="5">
    <location>
        <begin position="49"/>
        <end position="72"/>
    </location>
</feature>
<organism evidence="6 7">
    <name type="scientific">Thermococcus barophilus (strain DSM 11836 / MP)</name>
    <dbReference type="NCBI Taxonomy" id="391623"/>
    <lineage>
        <taxon>Archaea</taxon>
        <taxon>Methanobacteriati</taxon>
        <taxon>Methanobacteriota</taxon>
        <taxon>Thermococci</taxon>
        <taxon>Thermococcales</taxon>
        <taxon>Thermococcaceae</taxon>
        <taxon>Thermococcus</taxon>
    </lineage>
</organism>
<comment type="subcellular location">
    <subcellularLocation>
        <location evidence="1">Membrane</location>
        <topology evidence="1">Multi-pass membrane protein</topology>
    </subcellularLocation>
</comment>
<evidence type="ECO:0000256" key="4">
    <source>
        <dbReference type="ARBA" id="ARBA00023136"/>
    </source>
</evidence>
<dbReference type="eggNOG" id="arCOG02209">
    <property type="taxonomic scope" value="Archaea"/>
</dbReference>
<gene>
    <name evidence="6" type="ordered locus">TERMP_01936</name>
</gene>
<name>F0LL04_THEBM</name>
<keyword evidence="7" id="KW-1185">Reference proteome</keyword>
<dbReference type="Pfam" id="PF01943">
    <property type="entry name" value="Polysacc_synt"/>
    <property type="match status" value="1"/>
</dbReference>
<keyword evidence="4 5" id="KW-0472">Membrane</keyword>
<evidence type="ECO:0000313" key="6">
    <source>
        <dbReference type="EMBL" id="ADT84911.1"/>
    </source>
</evidence>
<accession>F0LL04</accession>
<dbReference type="HOGENOM" id="CLU_022017_6_5_2"/>
<evidence type="ECO:0000256" key="5">
    <source>
        <dbReference type="SAM" id="Phobius"/>
    </source>
</evidence>
<feature type="transmembrane region" description="Helical" evidence="5">
    <location>
        <begin position="106"/>
        <end position="125"/>
    </location>
</feature>
<dbReference type="KEGG" id="tba:TERMP_01936"/>
<sequence>MREIARNKERKNELFPYALGFKITLAVINFGIIIFLVLQLNKSNIIKNLIIIVALENILLQVAYFFTRIMFAHEVTKYEGIAKVIERIWAFFVGGAVLYVKRELAPFILAILAGYLLRDSLRIYWGSKFFEKIRVEFKPDTWINLLKHSYPFWLISLFTMIYYRTDIVMLGLFRPDYDVGIYRAAYTLIQVALFIPNIVVATTMPSMARLWRENKRILNILFKKSFQILLAIGLLGVMGYYIFANFAITIVFGAGFTESVGVLRVLAVAVPFLFLNSLLGSFLNATGKELSFTKITAFTALLNVVLNYFLIQSYSYYGAAIATVVSQALATILSFKIILNNLSQESY</sequence>
<dbReference type="InterPro" id="IPR002797">
    <property type="entry name" value="Polysacc_synth"/>
</dbReference>
<feature type="transmembrane region" description="Helical" evidence="5">
    <location>
        <begin position="317"/>
        <end position="339"/>
    </location>
</feature>
<protein>
    <submittedName>
        <fullName evidence="6">Hypothetical membrane protein</fullName>
    </submittedName>
</protein>
<feature type="transmembrane region" description="Helical" evidence="5">
    <location>
        <begin position="145"/>
        <end position="164"/>
    </location>
</feature>
<dbReference type="EMBL" id="CP002372">
    <property type="protein sequence ID" value="ADT84911.1"/>
    <property type="molecule type" value="Genomic_DNA"/>
</dbReference>
<feature type="transmembrane region" description="Helical" evidence="5">
    <location>
        <begin position="228"/>
        <end position="256"/>
    </location>
</feature>